<dbReference type="Pfam" id="PF00132">
    <property type="entry name" value="Hexapep"/>
    <property type="match status" value="1"/>
</dbReference>
<dbReference type="Proteomes" id="UP000027604">
    <property type="component" value="Chromosome I"/>
</dbReference>
<accession>W0V2V3</accession>
<dbReference type="InterPro" id="IPR011004">
    <property type="entry name" value="Trimer_LpxA-like_sf"/>
</dbReference>
<dbReference type="PATRIC" id="fig|1349767.4.peg.2677"/>
<sequence>MDLFSRLARHMISACATMIKGKAYSLDPDIPLGTLFGVAFRRAVCLLRCILRGIAFSPKKWVFVNAGVELRNRGLIKLGSGVTLGKGVLIDGLSRQGVVIGNGVNIGPYTVIEASGIITNMGKGIRIGDQSGIGGFSFIGGAGGVDIGANVIMGQWTSFHPENHVFDSTDIPIRLQGVTRQGIVVGDDCWVGAKVTFLDGARVGDGCVIAAGAVVRGEIPAYSIVAGVPAKVIRSRLDKPAA</sequence>
<dbReference type="AlphaFoldDB" id="W0V2V3"/>
<dbReference type="PANTHER" id="PTHR23416:SF78">
    <property type="entry name" value="LIPOPOLYSACCHARIDE BIOSYNTHESIS O-ACETYL TRANSFERASE WBBJ-RELATED"/>
    <property type="match status" value="1"/>
</dbReference>
<evidence type="ECO:0000313" key="2">
    <source>
        <dbReference type="Proteomes" id="UP000027604"/>
    </source>
</evidence>
<dbReference type="SUPFAM" id="SSF51161">
    <property type="entry name" value="Trimeric LpxA-like enzymes"/>
    <property type="match status" value="2"/>
</dbReference>
<dbReference type="InterPro" id="IPR051159">
    <property type="entry name" value="Hexapeptide_acetyltransf"/>
</dbReference>
<name>W0V2V3_9BURK</name>
<reference evidence="1 2" key="1">
    <citation type="journal article" date="2015" name="Genome Announc.">
        <title>Genome Sequence of Mushroom Soft-Rot Pathogen Janthinobacterium agaricidamnosum.</title>
        <authorList>
            <person name="Graupner K."/>
            <person name="Lackner G."/>
            <person name="Hertweck C."/>
        </authorList>
    </citation>
    <scope>NUCLEOTIDE SEQUENCE [LARGE SCALE GENOMIC DNA]</scope>
    <source>
        <strain evidence="2">NBRC 102515 / DSM 9628</strain>
    </source>
</reference>
<dbReference type="GO" id="GO:0016740">
    <property type="term" value="F:transferase activity"/>
    <property type="evidence" value="ECO:0007669"/>
    <property type="project" value="UniProtKB-KW"/>
</dbReference>
<keyword evidence="1" id="KW-0808">Transferase</keyword>
<dbReference type="PANTHER" id="PTHR23416">
    <property type="entry name" value="SIALIC ACID SYNTHASE-RELATED"/>
    <property type="match status" value="1"/>
</dbReference>
<dbReference type="InterPro" id="IPR001451">
    <property type="entry name" value="Hexapep"/>
</dbReference>
<dbReference type="RefSeq" id="WP_081905249.1">
    <property type="nucleotide sequence ID" value="NZ_BCTH01000030.1"/>
</dbReference>
<dbReference type="STRING" id="1349767.GJA_941"/>
<dbReference type="eggNOG" id="COG0110">
    <property type="taxonomic scope" value="Bacteria"/>
</dbReference>
<protein>
    <submittedName>
        <fullName evidence="1">Bacterial transferase hexapeptide family protein</fullName>
    </submittedName>
</protein>
<dbReference type="OrthoDB" id="9815592at2"/>
<gene>
    <name evidence="1" type="ORF">GJA_941</name>
</gene>
<evidence type="ECO:0000313" key="1">
    <source>
        <dbReference type="EMBL" id="CDG81597.1"/>
    </source>
</evidence>
<keyword evidence="2" id="KW-1185">Reference proteome</keyword>
<organism evidence="1 2">
    <name type="scientific">Janthinobacterium agaricidamnosum NBRC 102515 = DSM 9628</name>
    <dbReference type="NCBI Taxonomy" id="1349767"/>
    <lineage>
        <taxon>Bacteria</taxon>
        <taxon>Pseudomonadati</taxon>
        <taxon>Pseudomonadota</taxon>
        <taxon>Betaproteobacteria</taxon>
        <taxon>Burkholderiales</taxon>
        <taxon>Oxalobacteraceae</taxon>
        <taxon>Janthinobacterium</taxon>
    </lineage>
</organism>
<dbReference type="EMBL" id="HG322949">
    <property type="protein sequence ID" value="CDG81597.1"/>
    <property type="molecule type" value="Genomic_DNA"/>
</dbReference>
<proteinExistence type="predicted"/>
<dbReference type="HOGENOM" id="CLU_051638_7_0_4"/>
<dbReference type="Gene3D" id="2.160.10.10">
    <property type="entry name" value="Hexapeptide repeat proteins"/>
    <property type="match status" value="2"/>
</dbReference>
<dbReference type="KEGG" id="jag:GJA_941"/>
<dbReference type="CDD" id="cd04647">
    <property type="entry name" value="LbH_MAT_like"/>
    <property type="match status" value="1"/>
</dbReference>